<dbReference type="SUPFAM" id="SSF100950">
    <property type="entry name" value="NagB/RpiA/CoA transferase-like"/>
    <property type="match status" value="1"/>
</dbReference>
<dbReference type="PANTHER" id="PTHR34294">
    <property type="entry name" value="TRANSCRIPTIONAL REGULATOR-RELATED"/>
    <property type="match status" value="1"/>
</dbReference>
<protein>
    <submittedName>
        <fullName evidence="6">DNA-binding transcriptional regulator LsrR (DeoR family)</fullName>
    </submittedName>
</protein>
<evidence type="ECO:0000256" key="2">
    <source>
        <dbReference type="ARBA" id="ARBA00023015"/>
    </source>
</evidence>
<dbReference type="GO" id="GO:0003677">
    <property type="term" value="F:DNA binding"/>
    <property type="evidence" value="ECO:0007669"/>
    <property type="project" value="UniProtKB-KW"/>
</dbReference>
<comment type="similarity">
    <text evidence="1">Belongs to the SorC transcriptional regulatory family.</text>
</comment>
<evidence type="ECO:0000256" key="4">
    <source>
        <dbReference type="ARBA" id="ARBA00023163"/>
    </source>
</evidence>
<keyword evidence="2" id="KW-0805">Transcription regulation</keyword>
<organism evidence="6 7">
    <name type="scientific">Pseudogracilibacillus auburnensis</name>
    <dbReference type="NCBI Taxonomy" id="1494959"/>
    <lineage>
        <taxon>Bacteria</taxon>
        <taxon>Bacillati</taxon>
        <taxon>Bacillota</taxon>
        <taxon>Bacilli</taxon>
        <taxon>Bacillales</taxon>
        <taxon>Bacillaceae</taxon>
        <taxon>Pseudogracilibacillus</taxon>
    </lineage>
</organism>
<evidence type="ECO:0000259" key="5">
    <source>
        <dbReference type="Pfam" id="PF04198"/>
    </source>
</evidence>
<name>A0A2V3WNE9_9BACI</name>
<reference evidence="6 7" key="1">
    <citation type="submission" date="2018-05" db="EMBL/GenBank/DDBJ databases">
        <title>Genomic Encyclopedia of Type Strains, Phase IV (KMG-IV): sequencing the most valuable type-strain genomes for metagenomic binning, comparative biology and taxonomic classification.</title>
        <authorList>
            <person name="Goeker M."/>
        </authorList>
    </citation>
    <scope>NUCLEOTIDE SEQUENCE [LARGE SCALE GENOMIC DNA]</scope>
    <source>
        <strain evidence="6 7">DSM 28556</strain>
    </source>
</reference>
<dbReference type="GO" id="GO:0030246">
    <property type="term" value="F:carbohydrate binding"/>
    <property type="evidence" value="ECO:0007669"/>
    <property type="project" value="InterPro"/>
</dbReference>
<dbReference type="PANTHER" id="PTHR34294:SF12">
    <property type="entry name" value="SUGAR-BINDING TRANSCRIPTIONAL REGULATOR"/>
    <property type="match status" value="1"/>
</dbReference>
<dbReference type="InterPro" id="IPR007324">
    <property type="entry name" value="Sugar-bd_dom_put"/>
</dbReference>
<dbReference type="Pfam" id="PF04198">
    <property type="entry name" value="Sugar-bind"/>
    <property type="match status" value="1"/>
</dbReference>
<evidence type="ECO:0000256" key="1">
    <source>
        <dbReference type="ARBA" id="ARBA00010466"/>
    </source>
</evidence>
<dbReference type="Gene3D" id="3.40.50.1360">
    <property type="match status" value="1"/>
</dbReference>
<dbReference type="EMBL" id="QJJQ01000001">
    <property type="protein sequence ID" value="PXW90219.1"/>
    <property type="molecule type" value="Genomic_DNA"/>
</dbReference>
<feature type="domain" description="Sugar-binding" evidence="5">
    <location>
        <begin position="59"/>
        <end position="311"/>
    </location>
</feature>
<dbReference type="Proteomes" id="UP000247978">
    <property type="component" value="Unassembled WGS sequence"/>
</dbReference>
<dbReference type="Gene3D" id="1.10.10.60">
    <property type="entry name" value="Homeodomain-like"/>
    <property type="match status" value="1"/>
</dbReference>
<dbReference type="RefSeq" id="WP_110393495.1">
    <property type="nucleotide sequence ID" value="NZ_JBHUHB010000001.1"/>
</dbReference>
<evidence type="ECO:0000313" key="6">
    <source>
        <dbReference type="EMBL" id="PXW90219.1"/>
    </source>
</evidence>
<sequence length="315" mass="35475">MTNWEERRHLVKIANMYYNDNWTQEQIAKKFSVSRPVISKALQKAKQIGIIKVFINDKTFHTVKLEEKLEEKYNLNDVLIVPSSDQSVEMTTHAVAKAGANYLSKNMKEIKSLGISWGETLTALVKEYPFEMRENVKIVPLEGGMGTKKVDIHANQLAYELSNRMGGTCTYLYAPAIVESKELYERLIGMEDIELVLNECKNVDMALIGIGNPYHNSTLETLGYIQNEEKDLMREKGVVGDLGFRFFDESGSPLTDILDKQVIGISLNSLKQINKVVAVVSGVNKVDSLRAALKGKFIDVLITDQKTASMLDKFE</sequence>
<keyword evidence="7" id="KW-1185">Reference proteome</keyword>
<dbReference type="OrthoDB" id="58802at2"/>
<keyword evidence="3 6" id="KW-0238">DNA-binding</keyword>
<gene>
    <name evidence="6" type="ORF">DFR56_101129</name>
</gene>
<dbReference type="InterPro" id="IPR037171">
    <property type="entry name" value="NagB/RpiA_transferase-like"/>
</dbReference>
<evidence type="ECO:0000313" key="7">
    <source>
        <dbReference type="Proteomes" id="UP000247978"/>
    </source>
</evidence>
<evidence type="ECO:0000256" key="3">
    <source>
        <dbReference type="ARBA" id="ARBA00023125"/>
    </source>
</evidence>
<dbReference type="AlphaFoldDB" id="A0A2V3WNE9"/>
<dbReference type="InterPro" id="IPR051054">
    <property type="entry name" value="SorC_transcr_regulators"/>
</dbReference>
<comment type="caution">
    <text evidence="6">The sequence shown here is derived from an EMBL/GenBank/DDBJ whole genome shotgun (WGS) entry which is preliminary data.</text>
</comment>
<proteinExistence type="inferred from homology"/>
<accession>A0A2V3WNE9</accession>
<keyword evidence="4" id="KW-0804">Transcription</keyword>